<feature type="transmembrane region" description="Helical" evidence="1">
    <location>
        <begin position="221"/>
        <end position="240"/>
    </location>
</feature>
<keyword evidence="1" id="KW-0812">Transmembrane</keyword>
<feature type="transmembrane region" description="Helical" evidence="1">
    <location>
        <begin position="6"/>
        <end position="26"/>
    </location>
</feature>
<reference evidence="2" key="1">
    <citation type="submission" date="2006-03" db="EMBL/GenBank/DDBJ databases">
        <authorList>
            <person name="Bowman J."/>
            <person name="Ferriera S."/>
            <person name="Johnson J."/>
            <person name="Kravitz S."/>
            <person name="Halpern A."/>
            <person name="Remington K."/>
            <person name="Beeson K."/>
            <person name="Tran B."/>
            <person name="Rogers Y.-H."/>
            <person name="Friedman R."/>
            <person name="Venter J.C."/>
        </authorList>
    </citation>
    <scope>NUCLEOTIDE SEQUENCE [LARGE SCALE GENOMIC DNA]</scope>
    <source>
        <strain evidence="2">ATCC 700755</strain>
    </source>
</reference>
<organism evidence="2 3">
    <name type="scientific">Psychroflexus torquis (strain ATCC 700755 / CIP 106069 / ACAM 623)</name>
    <dbReference type="NCBI Taxonomy" id="313595"/>
    <lineage>
        <taxon>Bacteria</taxon>
        <taxon>Pseudomonadati</taxon>
        <taxon>Bacteroidota</taxon>
        <taxon>Flavobacteriia</taxon>
        <taxon>Flavobacteriales</taxon>
        <taxon>Flavobacteriaceae</taxon>
        <taxon>Psychroflexus</taxon>
    </lineage>
</organism>
<proteinExistence type="predicted"/>
<name>K4IHH8_PSYTT</name>
<dbReference type="KEGG" id="ptq:P700755_001629"/>
<dbReference type="Proteomes" id="UP000008514">
    <property type="component" value="Chromosome"/>
</dbReference>
<keyword evidence="1" id="KW-0472">Membrane</keyword>
<feature type="transmembrane region" description="Helical" evidence="1">
    <location>
        <begin position="113"/>
        <end position="134"/>
    </location>
</feature>
<feature type="transmembrane region" description="Helical" evidence="1">
    <location>
        <begin position="289"/>
        <end position="308"/>
    </location>
</feature>
<accession>K4IHH8</accession>
<gene>
    <name evidence="2" type="ordered locus">P700755_001629</name>
</gene>
<feature type="transmembrane region" description="Helical" evidence="1">
    <location>
        <begin position="345"/>
        <end position="362"/>
    </location>
</feature>
<keyword evidence="3" id="KW-1185">Reference proteome</keyword>
<protein>
    <submittedName>
        <fullName evidence="2">Polysaccharide/O-antigen polymerase</fullName>
    </submittedName>
</protein>
<dbReference type="STRING" id="313595.P700755_001629"/>
<feature type="transmembrane region" description="Helical" evidence="1">
    <location>
        <begin position="33"/>
        <end position="51"/>
    </location>
</feature>
<dbReference type="RefSeq" id="WP_015024093.1">
    <property type="nucleotide sequence ID" value="NC_018721.1"/>
</dbReference>
<dbReference type="AlphaFoldDB" id="K4IHH8"/>
<sequence>MTNNFQKGNLILLFLVSPLFGIIILLKSKSEKFITFFGTLFMGIVGSVYVYRPGSDGHSHLMNAKEEYLNLSLADFFIQTFQLLALQQVEGAKDIYMHSISYLSASVLQAPELIHVFSGFVLGYFFTKSVLLVLKNHLTTKKGAILIGFIVLFLFIRSVGALNSIRMWTGMWVFFYGTYSFALTKEKKYLFIILFSIIVHFSYVVFIIPAAFAYLLRYRKYILISVYIISFFASLSFTSIESYLPQTSLVENQTQSNVIASEADAERYSERNDKQETGSQNFYKRYGPGFYQTFNIVGLTLILLFFYLNKRADPNLISLISVGIGIYTLANFLDFSPSIQGRAKMIASLFILAAAIHLQLTLKSCNWSRKSISCLNKGLSLFLIFSIPMFLFQVSYLLENFSLFSVFLPQVSWFLGDDDFSIRTAIGIFL</sequence>
<evidence type="ECO:0000256" key="1">
    <source>
        <dbReference type="SAM" id="Phobius"/>
    </source>
</evidence>
<keyword evidence="1" id="KW-1133">Transmembrane helix</keyword>
<dbReference type="HOGENOM" id="CLU_637556_0_0_10"/>
<reference evidence="2" key="2">
    <citation type="submission" date="2012-09" db="EMBL/GenBank/DDBJ databases">
        <title>The complete sequence of Psychroflexus torquis an extreme psychrophile from sea-ice that is stimulated by light.</title>
        <authorList>
            <person name="Feng S."/>
            <person name="Powell S.M."/>
            <person name="Bowman J.P."/>
        </authorList>
    </citation>
    <scope>NUCLEOTIDE SEQUENCE [LARGE SCALE GENOMIC DNA]</scope>
    <source>
        <strain evidence="2">ATCC 700755</strain>
    </source>
</reference>
<dbReference type="OrthoDB" id="1334341at2"/>
<dbReference type="eggNOG" id="ENOG50312CA">
    <property type="taxonomic scope" value="Bacteria"/>
</dbReference>
<feature type="transmembrane region" description="Helical" evidence="1">
    <location>
        <begin position="189"/>
        <end position="214"/>
    </location>
</feature>
<feature type="transmembrane region" description="Helical" evidence="1">
    <location>
        <begin position="146"/>
        <end position="169"/>
    </location>
</feature>
<dbReference type="EMBL" id="CP003879">
    <property type="protein sequence ID" value="AFU68496.1"/>
    <property type="molecule type" value="Genomic_DNA"/>
</dbReference>
<feature type="transmembrane region" description="Helical" evidence="1">
    <location>
        <begin position="315"/>
        <end position="333"/>
    </location>
</feature>
<feature type="transmembrane region" description="Helical" evidence="1">
    <location>
        <begin position="374"/>
        <end position="398"/>
    </location>
</feature>
<evidence type="ECO:0000313" key="3">
    <source>
        <dbReference type="Proteomes" id="UP000008514"/>
    </source>
</evidence>
<evidence type="ECO:0000313" key="2">
    <source>
        <dbReference type="EMBL" id="AFU68496.1"/>
    </source>
</evidence>